<evidence type="ECO:0000256" key="11">
    <source>
        <dbReference type="ARBA" id="ARBA00033342"/>
    </source>
</evidence>
<evidence type="ECO:0000256" key="6">
    <source>
        <dbReference type="ARBA" id="ARBA00023136"/>
    </source>
</evidence>
<evidence type="ECO:0000256" key="8">
    <source>
        <dbReference type="ARBA" id="ARBA00026028"/>
    </source>
</evidence>
<dbReference type="Pfam" id="PF02096">
    <property type="entry name" value="60KD_IMP"/>
    <property type="match status" value="1"/>
</dbReference>
<dbReference type="PANTHER" id="PTHR12428">
    <property type="entry name" value="OXA1"/>
    <property type="match status" value="1"/>
</dbReference>
<evidence type="ECO:0000256" key="9">
    <source>
        <dbReference type="ARBA" id="ARBA00031538"/>
    </source>
</evidence>
<dbReference type="GO" id="GO:0016020">
    <property type="term" value="C:membrane"/>
    <property type="evidence" value="ECO:0007669"/>
    <property type="project" value="UniProtKB-SubCell"/>
</dbReference>
<keyword evidence="4 12" id="KW-0812">Transmembrane</keyword>
<feature type="transmembrane region" description="Helical" evidence="14">
    <location>
        <begin position="98"/>
        <end position="121"/>
    </location>
</feature>
<dbReference type="EMBL" id="NWBP01000025">
    <property type="protein sequence ID" value="PCC82489.1"/>
    <property type="molecule type" value="Genomic_DNA"/>
</dbReference>
<evidence type="ECO:0000256" key="14">
    <source>
        <dbReference type="SAM" id="Phobius"/>
    </source>
</evidence>
<dbReference type="AlphaFoldDB" id="A0A2A4AJ18"/>
<evidence type="ECO:0000256" key="7">
    <source>
        <dbReference type="ARBA" id="ARBA00025034"/>
    </source>
</evidence>
<comment type="caution">
    <text evidence="16">The sequence shown here is derived from an EMBL/GenBank/DDBJ whole genome shotgun (WGS) entry which is preliminary data.</text>
</comment>
<gene>
    <name evidence="16" type="ORF">COM45_09325</name>
</gene>
<feature type="region of interest" description="Disordered" evidence="13">
    <location>
        <begin position="273"/>
        <end position="300"/>
    </location>
</feature>
<comment type="subcellular location">
    <subcellularLocation>
        <location evidence="1 12">Membrane</location>
        <topology evidence="1 12">Multi-pass membrane protein</topology>
    </subcellularLocation>
</comment>
<evidence type="ECO:0000256" key="4">
    <source>
        <dbReference type="ARBA" id="ARBA00022692"/>
    </source>
</evidence>
<dbReference type="GO" id="GO:0051205">
    <property type="term" value="P:protein insertion into membrane"/>
    <property type="evidence" value="ECO:0007669"/>
    <property type="project" value="TreeGrafter"/>
</dbReference>
<feature type="domain" description="Membrane insertase YidC/Oxa/ALB C-terminal" evidence="15">
    <location>
        <begin position="30"/>
        <end position="247"/>
    </location>
</feature>
<keyword evidence="6 14" id="KW-0472">Membrane</keyword>
<dbReference type="InterPro" id="IPR028055">
    <property type="entry name" value="YidC/Oxa/ALB_C"/>
</dbReference>
<protein>
    <recommendedName>
        <fullName evidence="3">Membrane protein insertase YidC</fullName>
    </recommendedName>
    <alternativeName>
        <fullName evidence="11">Foldase YidC</fullName>
    </alternativeName>
    <alternativeName>
        <fullName evidence="10">Membrane integrase YidC</fullName>
    </alternativeName>
    <alternativeName>
        <fullName evidence="9">Membrane protein YidC</fullName>
    </alternativeName>
</protein>
<feature type="compositionally biased region" description="Basic and acidic residues" evidence="13">
    <location>
        <begin position="285"/>
        <end position="300"/>
    </location>
</feature>
<evidence type="ECO:0000313" key="17">
    <source>
        <dbReference type="Proteomes" id="UP000218690"/>
    </source>
</evidence>
<dbReference type="PANTHER" id="PTHR12428:SF65">
    <property type="entry name" value="CYTOCHROME C OXIDASE ASSEMBLY PROTEIN COX18, MITOCHONDRIAL"/>
    <property type="match status" value="1"/>
</dbReference>
<sequence length="324" mass="37646">MLEIFMYPVSGIMKLWHILFAQFLDSSLAWLVAIVFLVITIRSFIAPLNWLSVKSGRIGALMRPEQVALNARLKEATTVEEAMEILTAQKELRERFKFNPAVGCLPIFIIMPMFLGLYQVVLRASREGNSDHVGLLNPADVAAFRTTLLNGVPITDFAREHKDLVIPILVLALLFTVLNMVITLYRSYLTTQFDKKFNRRMLWFTVLLIFLVPLLLWNTAMTAPIPVAIIYYWGWTYLYTLIQTVVYELILRRRYPLPEEVHAFRRETIGRWRSKEEKRKKKARSGKEAKEQAKAKRKENMRIVAQARKQLRSNSQQEAQKEAE</sequence>
<feature type="transmembrane region" description="Helical" evidence="14">
    <location>
        <begin position="164"/>
        <end position="189"/>
    </location>
</feature>
<comment type="function">
    <text evidence="7">Required for the insertion and/or proper folding and/or complex formation of integral membrane proteins into the membrane. Involved in integration of membrane proteins that insert both dependently and independently of the Sec translocase complex, as well as at least some lipoproteins. Aids folding of multispanning membrane proteins.</text>
</comment>
<evidence type="ECO:0000256" key="3">
    <source>
        <dbReference type="ARBA" id="ARBA00015325"/>
    </source>
</evidence>
<evidence type="ECO:0000259" key="15">
    <source>
        <dbReference type="Pfam" id="PF02096"/>
    </source>
</evidence>
<organism evidence="16 17">
    <name type="scientific">Corynebacterium accolens</name>
    <dbReference type="NCBI Taxonomy" id="38284"/>
    <lineage>
        <taxon>Bacteria</taxon>
        <taxon>Bacillati</taxon>
        <taxon>Actinomycetota</taxon>
        <taxon>Actinomycetes</taxon>
        <taxon>Mycobacteriales</taxon>
        <taxon>Corynebacteriaceae</taxon>
        <taxon>Corynebacterium</taxon>
    </lineage>
</organism>
<name>A0A2A4AJ18_9CORY</name>
<comment type="similarity">
    <text evidence="2">Belongs to the OXA1/ALB3/YidC family. Type 1 subfamily.</text>
</comment>
<dbReference type="NCBIfam" id="TIGR03592">
    <property type="entry name" value="yidC_oxa1_cterm"/>
    <property type="match status" value="1"/>
</dbReference>
<accession>A0A2A4AJ18</accession>
<dbReference type="Proteomes" id="UP000218690">
    <property type="component" value="Unassembled WGS sequence"/>
</dbReference>
<proteinExistence type="inferred from homology"/>
<dbReference type="InterPro" id="IPR001708">
    <property type="entry name" value="YidC/ALB3/OXA1/COX18"/>
</dbReference>
<keyword evidence="5 14" id="KW-1133">Transmembrane helix</keyword>
<evidence type="ECO:0000256" key="1">
    <source>
        <dbReference type="ARBA" id="ARBA00004141"/>
    </source>
</evidence>
<comment type="subunit">
    <text evidence="8">Interacts with the Sec translocase complex via SecD. Specifically interacts with transmembrane segments of nascent integral membrane proteins during membrane integration.</text>
</comment>
<evidence type="ECO:0000256" key="5">
    <source>
        <dbReference type="ARBA" id="ARBA00022989"/>
    </source>
</evidence>
<evidence type="ECO:0000256" key="2">
    <source>
        <dbReference type="ARBA" id="ARBA00010527"/>
    </source>
</evidence>
<evidence type="ECO:0000256" key="13">
    <source>
        <dbReference type="SAM" id="MobiDB-lite"/>
    </source>
</evidence>
<evidence type="ECO:0000256" key="10">
    <source>
        <dbReference type="ARBA" id="ARBA00033245"/>
    </source>
</evidence>
<dbReference type="GO" id="GO:0032977">
    <property type="term" value="F:membrane insertase activity"/>
    <property type="evidence" value="ECO:0007669"/>
    <property type="project" value="InterPro"/>
</dbReference>
<evidence type="ECO:0000313" key="16">
    <source>
        <dbReference type="EMBL" id="PCC82489.1"/>
    </source>
</evidence>
<feature type="transmembrane region" description="Helical" evidence="14">
    <location>
        <begin position="28"/>
        <end position="53"/>
    </location>
</feature>
<evidence type="ECO:0000256" key="12">
    <source>
        <dbReference type="RuleBase" id="RU003945"/>
    </source>
</evidence>
<feature type="transmembrane region" description="Helical" evidence="14">
    <location>
        <begin position="229"/>
        <end position="250"/>
    </location>
</feature>
<feature type="transmembrane region" description="Helical" evidence="14">
    <location>
        <begin position="201"/>
        <end position="217"/>
    </location>
</feature>
<reference evidence="16 17" key="1">
    <citation type="submission" date="2017-09" db="EMBL/GenBank/DDBJ databases">
        <title>Draft Genome Sequence of Corynebacterium accolens AH4003.</title>
        <authorList>
            <person name="Chen Y."/>
            <person name="Oosthuysen W.F."/>
            <person name="Kelley S."/>
            <person name="Horswill A."/>
        </authorList>
    </citation>
    <scope>NUCLEOTIDE SEQUENCE [LARGE SCALE GENOMIC DNA]</scope>
    <source>
        <strain evidence="16 17">AH4003</strain>
    </source>
</reference>